<accession>A0ACB9ZNI5</accession>
<protein>
    <submittedName>
        <fullName evidence="1">Uncharacterized protein</fullName>
    </submittedName>
</protein>
<keyword evidence="2" id="KW-1185">Reference proteome</keyword>
<evidence type="ECO:0000313" key="1">
    <source>
        <dbReference type="EMBL" id="KAI5649158.1"/>
    </source>
</evidence>
<reference evidence="2" key="1">
    <citation type="journal article" date="2023" name="Nat. Plants">
        <title>Single-cell RNA sequencing provides a high-resolution roadmap for understanding the multicellular compartmentation of specialized metabolism.</title>
        <authorList>
            <person name="Sun S."/>
            <person name="Shen X."/>
            <person name="Li Y."/>
            <person name="Li Y."/>
            <person name="Wang S."/>
            <person name="Li R."/>
            <person name="Zhang H."/>
            <person name="Shen G."/>
            <person name="Guo B."/>
            <person name="Wei J."/>
            <person name="Xu J."/>
            <person name="St-Pierre B."/>
            <person name="Chen S."/>
            <person name="Sun C."/>
        </authorList>
    </citation>
    <scope>NUCLEOTIDE SEQUENCE [LARGE SCALE GENOMIC DNA]</scope>
</reference>
<dbReference type="Proteomes" id="UP001060085">
    <property type="component" value="Linkage Group LG08"/>
</dbReference>
<name>A0ACB9ZNI5_CATRO</name>
<evidence type="ECO:0000313" key="2">
    <source>
        <dbReference type="Proteomes" id="UP001060085"/>
    </source>
</evidence>
<organism evidence="1 2">
    <name type="scientific">Catharanthus roseus</name>
    <name type="common">Madagascar periwinkle</name>
    <name type="synonym">Vinca rosea</name>
    <dbReference type="NCBI Taxonomy" id="4058"/>
    <lineage>
        <taxon>Eukaryota</taxon>
        <taxon>Viridiplantae</taxon>
        <taxon>Streptophyta</taxon>
        <taxon>Embryophyta</taxon>
        <taxon>Tracheophyta</taxon>
        <taxon>Spermatophyta</taxon>
        <taxon>Magnoliopsida</taxon>
        <taxon>eudicotyledons</taxon>
        <taxon>Gunneridae</taxon>
        <taxon>Pentapetalae</taxon>
        <taxon>asterids</taxon>
        <taxon>lamiids</taxon>
        <taxon>Gentianales</taxon>
        <taxon>Apocynaceae</taxon>
        <taxon>Rauvolfioideae</taxon>
        <taxon>Vinceae</taxon>
        <taxon>Catharanthinae</taxon>
        <taxon>Catharanthus</taxon>
    </lineage>
</organism>
<comment type="caution">
    <text evidence="1">The sequence shown here is derived from an EMBL/GenBank/DDBJ whole genome shotgun (WGS) entry which is preliminary data.</text>
</comment>
<sequence length="191" mass="20958">MVDAVPHDSSYSTHDYTATDYGVSSSESFIGRHSADMYFESDRSLCEEHDRVRSLTIGGEAHERVDDDGDGNDDDHDDGEDAGDEEQLVPLAPASGSDGRPRQGKGLTGSFMSVMNPVEGGPVDPELILSYGGHVDRGVLKYRSRYMALTGWNLIDVHVVSLATRTGLMHLQSCIFQHPNSVLLSVFVERW</sequence>
<proteinExistence type="predicted"/>
<gene>
    <name evidence="1" type="ORF">M9H77_35163</name>
</gene>
<dbReference type="EMBL" id="CM044708">
    <property type="protein sequence ID" value="KAI5649158.1"/>
    <property type="molecule type" value="Genomic_DNA"/>
</dbReference>